<sequence>MYACRPSKLSCHFIRVRAMHQYPHEKSSTKQQPHRQPHVYCLITHLKYVYYHPGQTLRAGIRTDELRGRTKYLVRLGYCHITLRETLPQPRSDEELAHDRNVISQHVLSTGCLTLPSMYPSIPTHAVRRAKTPHRRHDDPTGTLQNINRHEQLYTYQKRKDLLPPLCHSSPPHPIPTSS</sequence>
<comment type="caution">
    <text evidence="2">The sequence shown here is derived from an EMBL/GenBank/DDBJ whole genome shotgun (WGS) entry which is preliminary data.</text>
</comment>
<dbReference type="Proteomes" id="UP000078397">
    <property type="component" value="Unassembled WGS sequence"/>
</dbReference>
<evidence type="ECO:0000256" key="1">
    <source>
        <dbReference type="SAM" id="MobiDB-lite"/>
    </source>
</evidence>
<protein>
    <submittedName>
        <fullName evidence="2">Uncharacterized protein</fullName>
    </submittedName>
</protein>
<proteinExistence type="predicted"/>
<evidence type="ECO:0000313" key="3">
    <source>
        <dbReference type="Proteomes" id="UP000078397"/>
    </source>
</evidence>
<evidence type="ECO:0000313" key="2">
    <source>
        <dbReference type="EMBL" id="OAQ73952.1"/>
    </source>
</evidence>
<dbReference type="EMBL" id="LSBJ02000001">
    <property type="protein sequence ID" value="OAQ73952.1"/>
    <property type="molecule type" value="Genomic_DNA"/>
</dbReference>
<dbReference type="AlphaFoldDB" id="A0A179G825"/>
<organism evidence="2 3">
    <name type="scientific">Pochonia chlamydosporia 170</name>
    <dbReference type="NCBI Taxonomy" id="1380566"/>
    <lineage>
        <taxon>Eukaryota</taxon>
        <taxon>Fungi</taxon>
        <taxon>Dikarya</taxon>
        <taxon>Ascomycota</taxon>
        <taxon>Pezizomycotina</taxon>
        <taxon>Sordariomycetes</taxon>
        <taxon>Hypocreomycetidae</taxon>
        <taxon>Hypocreales</taxon>
        <taxon>Clavicipitaceae</taxon>
        <taxon>Pochonia</taxon>
    </lineage>
</organism>
<dbReference type="GeneID" id="28857137"/>
<keyword evidence="3" id="KW-1185">Reference proteome</keyword>
<reference evidence="2 3" key="1">
    <citation type="journal article" date="2016" name="PLoS Pathog.">
        <title>Biosynthesis of antibiotic leucinostatins in bio-control fungus Purpureocillium lilacinum and their inhibition on phytophthora revealed by genome mining.</title>
        <authorList>
            <person name="Wang G."/>
            <person name="Liu Z."/>
            <person name="Lin R."/>
            <person name="Li E."/>
            <person name="Mao Z."/>
            <person name="Ling J."/>
            <person name="Yang Y."/>
            <person name="Yin W.B."/>
            <person name="Xie B."/>
        </authorList>
    </citation>
    <scope>NUCLEOTIDE SEQUENCE [LARGE SCALE GENOMIC DNA]</scope>
    <source>
        <strain evidence="2">170</strain>
    </source>
</reference>
<dbReference type="RefSeq" id="XP_018150035.1">
    <property type="nucleotide sequence ID" value="XM_018293143.1"/>
</dbReference>
<feature type="region of interest" description="Disordered" evidence="1">
    <location>
        <begin position="128"/>
        <end position="147"/>
    </location>
</feature>
<name>A0A179G825_METCM</name>
<accession>A0A179G825</accession>
<dbReference type="KEGG" id="pchm:VFPPC_15390"/>
<gene>
    <name evidence="2" type="ORF">VFPPC_15390</name>
</gene>